<organism evidence="5 6">
    <name type="scientific">Sphingobacterium corticibacter</name>
    <dbReference type="NCBI Taxonomy" id="2171749"/>
    <lineage>
        <taxon>Bacteria</taxon>
        <taxon>Pseudomonadati</taxon>
        <taxon>Bacteroidota</taxon>
        <taxon>Sphingobacteriia</taxon>
        <taxon>Sphingobacteriales</taxon>
        <taxon>Sphingobacteriaceae</taxon>
        <taxon>Sphingobacterium</taxon>
    </lineage>
</organism>
<keyword evidence="1" id="KW-0813">Transport</keyword>
<evidence type="ECO:0000256" key="3">
    <source>
        <dbReference type="ARBA" id="ARBA00022840"/>
    </source>
</evidence>
<protein>
    <submittedName>
        <fullName evidence="5">ABC transporter ATP-binding protein</fullName>
    </submittedName>
</protein>
<dbReference type="Gene3D" id="3.40.50.300">
    <property type="entry name" value="P-loop containing nucleotide triphosphate hydrolases"/>
    <property type="match status" value="1"/>
</dbReference>
<gene>
    <name evidence="5" type="ORF">DC487_07505</name>
</gene>
<evidence type="ECO:0000256" key="1">
    <source>
        <dbReference type="ARBA" id="ARBA00022448"/>
    </source>
</evidence>
<dbReference type="SMART" id="SM00382">
    <property type="entry name" value="AAA"/>
    <property type="match status" value="1"/>
</dbReference>
<dbReference type="GO" id="GO:0005524">
    <property type="term" value="F:ATP binding"/>
    <property type="evidence" value="ECO:0007669"/>
    <property type="project" value="UniProtKB-KW"/>
</dbReference>
<dbReference type="GO" id="GO:0016887">
    <property type="term" value="F:ATP hydrolysis activity"/>
    <property type="evidence" value="ECO:0007669"/>
    <property type="project" value="InterPro"/>
</dbReference>
<dbReference type="InterPro" id="IPR003593">
    <property type="entry name" value="AAA+_ATPase"/>
</dbReference>
<feature type="domain" description="ABC transporter" evidence="4">
    <location>
        <begin position="2"/>
        <end position="227"/>
    </location>
</feature>
<proteinExistence type="predicted"/>
<evidence type="ECO:0000256" key="2">
    <source>
        <dbReference type="ARBA" id="ARBA00022741"/>
    </source>
</evidence>
<keyword evidence="3 5" id="KW-0067">ATP-binding</keyword>
<dbReference type="CDD" id="cd03230">
    <property type="entry name" value="ABC_DR_subfamily_A"/>
    <property type="match status" value="1"/>
</dbReference>
<dbReference type="InterPro" id="IPR003439">
    <property type="entry name" value="ABC_transporter-like_ATP-bd"/>
</dbReference>
<dbReference type="AlphaFoldDB" id="A0A2T8HKD7"/>
<dbReference type="RefSeq" id="WP_116775343.1">
    <property type="nucleotide sequence ID" value="NZ_QDKG01000002.1"/>
</dbReference>
<dbReference type="EMBL" id="QDKG01000002">
    <property type="protein sequence ID" value="PVH25772.1"/>
    <property type="molecule type" value="Genomic_DNA"/>
</dbReference>
<evidence type="ECO:0000259" key="4">
    <source>
        <dbReference type="PROSITE" id="PS50893"/>
    </source>
</evidence>
<dbReference type="Pfam" id="PF00005">
    <property type="entry name" value="ABC_tran"/>
    <property type="match status" value="1"/>
</dbReference>
<keyword evidence="6" id="KW-1185">Reference proteome</keyword>
<dbReference type="OrthoDB" id="9785229at2"/>
<evidence type="ECO:0000313" key="6">
    <source>
        <dbReference type="Proteomes" id="UP000245627"/>
    </source>
</evidence>
<evidence type="ECO:0000313" key="5">
    <source>
        <dbReference type="EMBL" id="PVH25772.1"/>
    </source>
</evidence>
<dbReference type="InterPro" id="IPR027417">
    <property type="entry name" value="P-loop_NTPase"/>
</dbReference>
<dbReference type="SUPFAM" id="SSF52540">
    <property type="entry name" value="P-loop containing nucleoside triphosphate hydrolases"/>
    <property type="match status" value="1"/>
</dbReference>
<dbReference type="PANTHER" id="PTHR42939:SF1">
    <property type="entry name" value="ABC TRANSPORTER ATP-BINDING PROTEIN ALBC-RELATED"/>
    <property type="match status" value="1"/>
</dbReference>
<sequence length="280" mass="31922">MINLKNVCYHYRKGVPILENITTQLQPGHIYGLLGLNGVGKTTLLKNIGGLLFPRKGTIEIDRLQPKQREVEFLSDIYFVTDQAELPDWKIRQFQEVYGALYPKFDAQYFDSLLETFQIDVRKNIKSLSFGQVKKVNIAFGLATNANIILMDEPTNGLDIPSKTQFRKIIAKYVTDERILIISTHQIRDIHHLIDHLLVLNHSKLILDQSINALQDSFYISNNPSDAEGAIYSEKSMHGTLSLIDNLRNEESQFDIEFFFNALSADPSLVNRVKPTKANL</sequence>
<comment type="caution">
    <text evidence="5">The sequence shown here is derived from an EMBL/GenBank/DDBJ whole genome shotgun (WGS) entry which is preliminary data.</text>
</comment>
<dbReference type="PROSITE" id="PS50893">
    <property type="entry name" value="ABC_TRANSPORTER_2"/>
    <property type="match status" value="1"/>
</dbReference>
<dbReference type="PANTHER" id="PTHR42939">
    <property type="entry name" value="ABC TRANSPORTER ATP-BINDING PROTEIN ALBC-RELATED"/>
    <property type="match status" value="1"/>
</dbReference>
<reference evidence="5 6" key="1">
    <citation type="submission" date="2018-04" db="EMBL/GenBank/DDBJ databases">
        <title>Sphingobacterium cortibacter sp. nov.</title>
        <authorList>
            <person name="Li Y."/>
        </authorList>
    </citation>
    <scope>NUCLEOTIDE SEQUENCE [LARGE SCALE GENOMIC DNA]</scope>
    <source>
        <strain evidence="5 6">2c-3</strain>
    </source>
</reference>
<keyword evidence="2" id="KW-0547">Nucleotide-binding</keyword>
<accession>A0A2T8HKD7</accession>
<dbReference type="Proteomes" id="UP000245627">
    <property type="component" value="Unassembled WGS sequence"/>
</dbReference>
<name>A0A2T8HKD7_9SPHI</name>
<dbReference type="InterPro" id="IPR051782">
    <property type="entry name" value="ABC_Transporter_VariousFunc"/>
</dbReference>